<comment type="similarity">
    <text evidence="3">Belongs to the cytochrome b560 family.</text>
</comment>
<comment type="subunit">
    <text evidence="11">Part of an enzyme complex containing four subunits: a flavoprotein, an iron-sulfur protein, plus two membrane-anchoring proteins, SdhC and SdhD. The complex can form homotrimers.</text>
</comment>
<evidence type="ECO:0000256" key="2">
    <source>
        <dbReference type="ARBA" id="ARBA00004141"/>
    </source>
</evidence>
<dbReference type="InterPro" id="IPR014314">
    <property type="entry name" value="Succ_DH_cytb556"/>
</dbReference>
<organism evidence="14 15">
    <name type="scientific">Alloyangia pacifica</name>
    <dbReference type="NCBI Taxonomy" id="311180"/>
    <lineage>
        <taxon>Bacteria</taxon>
        <taxon>Pseudomonadati</taxon>
        <taxon>Pseudomonadota</taxon>
        <taxon>Alphaproteobacteria</taxon>
        <taxon>Rhodobacterales</taxon>
        <taxon>Roseobacteraceae</taxon>
        <taxon>Alloyangia</taxon>
    </lineage>
</organism>
<comment type="subcellular location">
    <subcellularLocation>
        <location evidence="2">Membrane</location>
        <topology evidence="2">Multi-pass membrane protein</topology>
    </subcellularLocation>
</comment>
<dbReference type="SUPFAM" id="SSF81343">
    <property type="entry name" value="Fumarate reductase respiratory complex transmembrane subunits"/>
    <property type="match status" value="1"/>
</dbReference>
<dbReference type="GO" id="GO:0046872">
    <property type="term" value="F:metal ion binding"/>
    <property type="evidence" value="ECO:0007669"/>
    <property type="project" value="UniProtKB-KW"/>
</dbReference>
<dbReference type="PROSITE" id="PS01001">
    <property type="entry name" value="SDH_CYT_2"/>
    <property type="match status" value="1"/>
</dbReference>
<reference evidence="14 15" key="1">
    <citation type="submission" date="2017-06" db="EMBL/GenBank/DDBJ databases">
        <title>Yangia sp. YSBP01 complete genome sequence.</title>
        <authorList>
            <person name="Woo J.-H."/>
            <person name="Kim H.-S."/>
        </authorList>
    </citation>
    <scope>NUCLEOTIDE SEQUENCE [LARGE SCALE GENOMIC DNA]</scope>
    <source>
        <strain evidence="14 15">YSBP01</strain>
    </source>
</reference>
<keyword evidence="7 12" id="KW-0479">Metal-binding</keyword>
<dbReference type="AlphaFoldDB" id="A0A2U8HE67"/>
<dbReference type="PANTHER" id="PTHR10978:SF5">
    <property type="entry name" value="SUCCINATE DEHYDROGENASE CYTOCHROME B560 SUBUNIT, MITOCHONDRIAL"/>
    <property type="match status" value="1"/>
</dbReference>
<keyword evidence="6 13" id="KW-0812">Transmembrane</keyword>
<keyword evidence="10 13" id="KW-0472">Membrane</keyword>
<dbReference type="CDD" id="cd03499">
    <property type="entry name" value="SQR_TypeC_SdhC"/>
    <property type="match status" value="1"/>
</dbReference>
<dbReference type="GO" id="GO:0009055">
    <property type="term" value="F:electron transfer activity"/>
    <property type="evidence" value="ECO:0007669"/>
    <property type="project" value="InterPro"/>
</dbReference>
<evidence type="ECO:0000256" key="7">
    <source>
        <dbReference type="ARBA" id="ARBA00022723"/>
    </source>
</evidence>
<evidence type="ECO:0000256" key="8">
    <source>
        <dbReference type="ARBA" id="ARBA00022989"/>
    </source>
</evidence>
<evidence type="ECO:0000256" key="3">
    <source>
        <dbReference type="ARBA" id="ARBA00007244"/>
    </source>
</evidence>
<evidence type="ECO:0000256" key="5">
    <source>
        <dbReference type="ARBA" id="ARBA00022617"/>
    </source>
</evidence>
<evidence type="ECO:0000313" key="15">
    <source>
        <dbReference type="Proteomes" id="UP000244915"/>
    </source>
</evidence>
<dbReference type="NCBIfam" id="TIGR02970">
    <property type="entry name" value="succ_dehyd_cytB"/>
    <property type="match status" value="1"/>
</dbReference>
<dbReference type="OrthoDB" id="9799441at2"/>
<evidence type="ECO:0000256" key="10">
    <source>
        <dbReference type="ARBA" id="ARBA00023136"/>
    </source>
</evidence>
<keyword evidence="5 12" id="KW-0349">Heme</keyword>
<dbReference type="RefSeq" id="WP_108966807.1">
    <property type="nucleotide sequence ID" value="NZ_CP022189.1"/>
</dbReference>
<evidence type="ECO:0000256" key="6">
    <source>
        <dbReference type="ARBA" id="ARBA00022692"/>
    </source>
</evidence>
<keyword evidence="8 13" id="KW-1133">Transmembrane helix</keyword>
<dbReference type="GO" id="GO:0016020">
    <property type="term" value="C:membrane"/>
    <property type="evidence" value="ECO:0007669"/>
    <property type="project" value="UniProtKB-SubCell"/>
</dbReference>
<protein>
    <recommendedName>
        <fullName evidence="4">Succinate dehydrogenase cytochrome b556 subunit</fullName>
    </recommendedName>
</protein>
<dbReference type="Pfam" id="PF01127">
    <property type="entry name" value="Sdh_cyt"/>
    <property type="match status" value="1"/>
</dbReference>
<evidence type="ECO:0000256" key="9">
    <source>
        <dbReference type="ARBA" id="ARBA00023004"/>
    </source>
</evidence>
<dbReference type="InterPro" id="IPR018495">
    <property type="entry name" value="Succ_DH_cyt_bsu_CS"/>
</dbReference>
<proteinExistence type="inferred from homology"/>
<keyword evidence="9 12" id="KW-0408">Iron</keyword>
<dbReference type="KEGG" id="ypac:CEW88_11145"/>
<dbReference type="PANTHER" id="PTHR10978">
    <property type="entry name" value="SUCCINATE DEHYDROGENASE CYTOCHROME B560 SUBUNIT"/>
    <property type="match status" value="1"/>
</dbReference>
<accession>A0A2U8HE67</accession>
<evidence type="ECO:0000256" key="12">
    <source>
        <dbReference type="PIRSR" id="PIRSR000178-1"/>
    </source>
</evidence>
<dbReference type="Proteomes" id="UP000244915">
    <property type="component" value="Chromosome 1"/>
</dbReference>
<evidence type="ECO:0000256" key="1">
    <source>
        <dbReference type="ARBA" id="ARBA00004050"/>
    </source>
</evidence>
<sequence length="131" mass="14892">MAEENRIQRPLSPFMIGPYYRPQLTSMSSILTRITGNAMIVAVFLIVWWLLALAAGPEAFATAEWWITSWVGNLVMFLSLWGIWYHYLAGLRHLIFDAGKGLDIPTAEKLGWVCIYGSVVLTILTVIIYWI</sequence>
<evidence type="ECO:0000256" key="11">
    <source>
        <dbReference type="ARBA" id="ARBA00025912"/>
    </source>
</evidence>
<evidence type="ECO:0000256" key="4">
    <source>
        <dbReference type="ARBA" id="ARBA00020076"/>
    </source>
</evidence>
<comment type="cofactor">
    <cofactor evidence="12">
        <name>heme</name>
        <dbReference type="ChEBI" id="CHEBI:30413"/>
    </cofactor>
    <text evidence="12">The heme is bound between the two transmembrane subunits.</text>
</comment>
<dbReference type="GO" id="GO:0006099">
    <property type="term" value="P:tricarboxylic acid cycle"/>
    <property type="evidence" value="ECO:0007669"/>
    <property type="project" value="InterPro"/>
</dbReference>
<feature type="transmembrane region" description="Helical" evidence="13">
    <location>
        <begin position="70"/>
        <end position="89"/>
    </location>
</feature>
<evidence type="ECO:0000256" key="13">
    <source>
        <dbReference type="SAM" id="Phobius"/>
    </source>
</evidence>
<dbReference type="PIRSF" id="PIRSF000178">
    <property type="entry name" value="SDH_cyt_b560"/>
    <property type="match status" value="1"/>
</dbReference>
<gene>
    <name evidence="14" type="primary">sdhC</name>
    <name evidence="14" type="ORF">CEW88_11145</name>
</gene>
<feature type="transmembrane region" description="Helical" evidence="13">
    <location>
        <begin position="30"/>
        <end position="50"/>
    </location>
</feature>
<dbReference type="InterPro" id="IPR000701">
    <property type="entry name" value="SuccDH_FuR_B_TM-su"/>
</dbReference>
<name>A0A2U8HE67_9RHOB</name>
<feature type="binding site" description="axial binding residue" evidence="12">
    <location>
        <position position="86"/>
    </location>
    <ligand>
        <name>heme</name>
        <dbReference type="ChEBI" id="CHEBI:30413"/>
        <note>ligand shared with second transmembrane subunit</note>
    </ligand>
    <ligandPart>
        <name>Fe</name>
        <dbReference type="ChEBI" id="CHEBI:18248"/>
    </ligandPart>
</feature>
<evidence type="ECO:0000313" key="14">
    <source>
        <dbReference type="EMBL" id="AWI84189.1"/>
    </source>
</evidence>
<comment type="function">
    <text evidence="1">Membrane-anchoring subunit of succinate dehydrogenase (SDH).</text>
</comment>
<dbReference type="EMBL" id="CP022189">
    <property type="protein sequence ID" value="AWI84189.1"/>
    <property type="molecule type" value="Genomic_DNA"/>
</dbReference>
<feature type="transmembrane region" description="Helical" evidence="13">
    <location>
        <begin position="110"/>
        <end position="130"/>
    </location>
</feature>
<dbReference type="Gene3D" id="1.20.1300.10">
    <property type="entry name" value="Fumarate reductase/succinate dehydrogenase, transmembrane subunit"/>
    <property type="match status" value="1"/>
</dbReference>
<dbReference type="InterPro" id="IPR034804">
    <property type="entry name" value="SQR/QFR_C/D"/>
</dbReference>